<proteinExistence type="predicted"/>
<keyword evidence="2" id="KW-1185">Reference proteome</keyword>
<organism evidence="1 2">
    <name type="scientific">Hoyosella rhizosphaerae</name>
    <dbReference type="NCBI Taxonomy" id="1755582"/>
    <lineage>
        <taxon>Bacteria</taxon>
        <taxon>Bacillati</taxon>
        <taxon>Actinomycetota</taxon>
        <taxon>Actinomycetes</taxon>
        <taxon>Mycobacteriales</taxon>
        <taxon>Hoyosellaceae</taxon>
        <taxon>Hoyosella</taxon>
    </lineage>
</organism>
<comment type="caution">
    <text evidence="1">The sequence shown here is derived from an EMBL/GenBank/DDBJ whole genome shotgun (WGS) entry which is preliminary data.</text>
</comment>
<reference evidence="1" key="2">
    <citation type="submission" date="2020-09" db="EMBL/GenBank/DDBJ databases">
        <authorList>
            <person name="Sun Q."/>
            <person name="Zhou Y."/>
        </authorList>
    </citation>
    <scope>NUCLEOTIDE SEQUENCE</scope>
    <source>
        <strain evidence="1">CGMCC 1.15478</strain>
    </source>
</reference>
<dbReference type="EMBL" id="BMJH01000002">
    <property type="protein sequence ID" value="GGC67532.1"/>
    <property type="molecule type" value="Genomic_DNA"/>
</dbReference>
<reference evidence="1" key="1">
    <citation type="journal article" date="2014" name="Int. J. Syst. Evol. Microbiol.">
        <title>Complete genome sequence of Corynebacterium casei LMG S-19264T (=DSM 44701T), isolated from a smear-ripened cheese.</title>
        <authorList>
            <consortium name="US DOE Joint Genome Institute (JGI-PGF)"/>
            <person name="Walter F."/>
            <person name="Albersmeier A."/>
            <person name="Kalinowski J."/>
            <person name="Ruckert C."/>
        </authorList>
    </citation>
    <scope>NUCLEOTIDE SEQUENCE</scope>
    <source>
        <strain evidence="1">CGMCC 1.15478</strain>
    </source>
</reference>
<evidence type="ECO:0008006" key="3">
    <source>
        <dbReference type="Google" id="ProtNLM"/>
    </source>
</evidence>
<dbReference type="RefSeq" id="WP_188673999.1">
    <property type="nucleotide sequence ID" value="NZ_BMJH01000002.1"/>
</dbReference>
<evidence type="ECO:0000313" key="2">
    <source>
        <dbReference type="Proteomes" id="UP000641514"/>
    </source>
</evidence>
<protein>
    <recommendedName>
        <fullName evidence="3">AbiEi antitoxin C-terminal domain-containing protein</fullName>
    </recommendedName>
</protein>
<name>A0A916UCJ0_9ACTN</name>
<dbReference type="AlphaFoldDB" id="A0A916UCJ0"/>
<evidence type="ECO:0000313" key="1">
    <source>
        <dbReference type="EMBL" id="GGC67532.1"/>
    </source>
</evidence>
<dbReference type="Proteomes" id="UP000641514">
    <property type="component" value="Unassembled WGS sequence"/>
</dbReference>
<sequence>MRAGLTDRSIRLALTSQGLHRTHHGFYLPTSHTAAQTHLTVARQLIAASTRGTVGSHVTAALLHGLPTWGLPLDAIHVTRDSTASGKSSNRRTLHRAPLPADHITQREGIAVNTVERLLVDIARTADAESVFVTGDYALRHQRTTLAAIAAVVEDMRGWRGIGKARTVLDQLDARSESVGESRSRAVLLAMDLPALSIQHEIRDSLSRRLLARVDFALESLRIAGEFDGKVKYGRALNGDANLEDVLWREKQREDRIRGEGWLTVRWTWADLADPAVIYERFQRAIALARRFGG</sequence>
<gene>
    <name evidence="1" type="ORF">GCM10011410_20280</name>
</gene>
<accession>A0A916UCJ0</accession>